<dbReference type="OrthoDB" id="9765171at2"/>
<evidence type="ECO:0000256" key="1">
    <source>
        <dbReference type="ARBA" id="ARBA00004651"/>
    </source>
</evidence>
<sequence length="715" mass="79707">MEIVAILARWSQLVANLVLLGSCLYLAIAGTRRELFDNAWVIRLEKLFPVLTAIVLVGLIGVLATTTGKATGIESNTWKLDAWIEIVRHTNMGHMWALRAISALFLMAVSVFIYVKRERARWHYVMGACIASLPLVASAMVSHAGADENFMVYVPIYAIHILMAGAWFGALPAFLLIVFDRHNCDAKGIQLVLNVDSLKRFSVIALPIMVAIVLTGLILTDRMVEEDYHALVASTYGWALVTKIALLIAILFIAYQARSKWLPSFERVCDSIDRSSLDKEEKINQSFFSKWVHKTTQVENYGCAEEGAPDSGVARLRKWVRVEFVLALLLVLFATILSNSVPAKHAMVENWPYPFRFTIDGSIGAGAWNDPTVQFFLGLGVVLLVAAFGLFWLGKKKDWNFRKRALVTSVLVVSGIAAILPQFAVVAYPETYRNTPVPFDAISISNGSVHFSEFCTSCHGPQGKGNGILAKTLSMPPADLLTEPHTARHTAGDFFHWLGYGIENTGMPGFINSLSEEDRWDTVNYIHAMSRGYQARLLGPAVIPDKPSMGPPVFQFTAYDGTTGTLKDFRQTANVLLVFFSWPNSLDRLKELSESYEKLRSLKTVVLAVPLDGYSEAAVAGFAADTPLEVVRDGWFEVKNSYILYRRTLKYPDILGSGNIPDHMEFLVDRFGYLRARWIPSLDQSGWSDLNLLTSQLLQLNQEKEILPPPRDHVH</sequence>
<dbReference type="Gene3D" id="1.10.760.10">
    <property type="entry name" value="Cytochrome c-like domain"/>
    <property type="match status" value="1"/>
</dbReference>
<evidence type="ECO:0000256" key="7">
    <source>
        <dbReference type="ARBA" id="ARBA00023004"/>
    </source>
</evidence>
<dbReference type="AlphaFoldDB" id="Q820J3"/>
<evidence type="ECO:0000259" key="11">
    <source>
        <dbReference type="PROSITE" id="PS51007"/>
    </source>
</evidence>
<feature type="transmembrane region" description="Helical" evidence="10">
    <location>
        <begin position="231"/>
        <end position="255"/>
    </location>
</feature>
<dbReference type="eggNOG" id="COG2010">
    <property type="taxonomic scope" value="Bacteria"/>
</dbReference>
<evidence type="ECO:0000313" key="12">
    <source>
        <dbReference type="EMBL" id="CAD85969.1"/>
    </source>
</evidence>
<keyword evidence="7 9" id="KW-0408">Iron</keyword>
<comment type="subcellular location">
    <subcellularLocation>
        <location evidence="1">Cell membrane</location>
        <topology evidence="1">Multi-pass membrane protein</topology>
    </subcellularLocation>
</comment>
<dbReference type="Proteomes" id="UP000001416">
    <property type="component" value="Chromosome"/>
</dbReference>
<evidence type="ECO:0000256" key="5">
    <source>
        <dbReference type="ARBA" id="ARBA00022723"/>
    </source>
</evidence>
<gene>
    <name evidence="12" type="ordered locus">NE2058</name>
</gene>
<dbReference type="Gene3D" id="3.40.30.10">
    <property type="entry name" value="Glutaredoxin"/>
    <property type="match status" value="1"/>
</dbReference>
<evidence type="ECO:0000313" key="13">
    <source>
        <dbReference type="Proteomes" id="UP000001416"/>
    </source>
</evidence>
<evidence type="ECO:0000256" key="9">
    <source>
        <dbReference type="PROSITE-ProRule" id="PRU00433"/>
    </source>
</evidence>
<evidence type="ECO:0000256" key="3">
    <source>
        <dbReference type="ARBA" id="ARBA00022617"/>
    </source>
</evidence>
<reference evidence="12 13" key="1">
    <citation type="journal article" date="2003" name="J. Bacteriol.">
        <title>Complete genome sequence of the ammonia-oxidizing bacterium and obligate chemolithoautotroph Nitrosomonas europaea.</title>
        <authorList>
            <person name="Chain P."/>
            <person name="Lamerdin J."/>
            <person name="Larimer F."/>
            <person name="Regala W."/>
            <person name="Land M."/>
            <person name="Hauser L."/>
            <person name="Hooper A."/>
            <person name="Klotz M."/>
            <person name="Norton J."/>
            <person name="Sayavedra-Soto L."/>
            <person name="Arciero D."/>
            <person name="Hommes N."/>
            <person name="Whittaker M."/>
            <person name="Arp D."/>
        </authorList>
    </citation>
    <scope>NUCLEOTIDE SEQUENCE [LARGE SCALE GENOMIC DNA]</scope>
    <source>
        <strain evidence="13">ATCC 19718 / CIP 103999 / KCTC 2705 / NBRC 14298</strain>
    </source>
</reference>
<keyword evidence="2" id="KW-1003">Cell membrane</keyword>
<feature type="transmembrane region" description="Helical" evidence="10">
    <location>
        <begin position="96"/>
        <end position="115"/>
    </location>
</feature>
<feature type="transmembrane region" description="Helical" evidence="10">
    <location>
        <begin position="6"/>
        <end position="27"/>
    </location>
</feature>
<accession>Q820J3</accession>
<dbReference type="Pfam" id="PF00034">
    <property type="entry name" value="Cytochrom_C"/>
    <property type="match status" value="1"/>
</dbReference>
<dbReference type="SUPFAM" id="SSF46626">
    <property type="entry name" value="Cytochrome c"/>
    <property type="match status" value="1"/>
</dbReference>
<dbReference type="HOGENOM" id="CLU_410402_0_0_4"/>
<dbReference type="GO" id="GO:0006825">
    <property type="term" value="P:copper ion transport"/>
    <property type="evidence" value="ECO:0007669"/>
    <property type="project" value="InterPro"/>
</dbReference>
<dbReference type="InterPro" id="IPR036909">
    <property type="entry name" value="Cyt_c-like_dom_sf"/>
</dbReference>
<dbReference type="STRING" id="228410.NE2058"/>
<name>Q820J3_NITEU</name>
<evidence type="ECO:0000256" key="8">
    <source>
        <dbReference type="ARBA" id="ARBA00023136"/>
    </source>
</evidence>
<dbReference type="GO" id="GO:0005886">
    <property type="term" value="C:plasma membrane"/>
    <property type="evidence" value="ECO:0007669"/>
    <property type="project" value="UniProtKB-SubCell"/>
</dbReference>
<feature type="domain" description="Cytochrome c" evidence="11">
    <location>
        <begin position="442"/>
        <end position="530"/>
    </location>
</feature>
<feature type="transmembrane region" description="Helical" evidence="10">
    <location>
        <begin position="200"/>
        <end position="219"/>
    </location>
</feature>
<feature type="transmembrane region" description="Helical" evidence="10">
    <location>
        <begin position="122"/>
        <end position="144"/>
    </location>
</feature>
<protein>
    <submittedName>
        <fullName evidence="12">Cytochrome c, class IC:Cytochrome c, class I</fullName>
    </submittedName>
</protein>
<evidence type="ECO:0000256" key="4">
    <source>
        <dbReference type="ARBA" id="ARBA00022692"/>
    </source>
</evidence>
<dbReference type="SUPFAM" id="SSF52833">
    <property type="entry name" value="Thioredoxin-like"/>
    <property type="match status" value="1"/>
</dbReference>
<feature type="transmembrane region" description="Helical" evidence="10">
    <location>
        <begin position="324"/>
        <end position="343"/>
    </location>
</feature>
<dbReference type="EMBL" id="AL954747">
    <property type="protein sequence ID" value="CAD85969.1"/>
    <property type="molecule type" value="Genomic_DNA"/>
</dbReference>
<dbReference type="GO" id="GO:0009055">
    <property type="term" value="F:electron transfer activity"/>
    <property type="evidence" value="ECO:0007669"/>
    <property type="project" value="InterPro"/>
</dbReference>
<dbReference type="eggNOG" id="COG1276">
    <property type="taxonomic scope" value="Bacteria"/>
</dbReference>
<dbReference type="InterPro" id="IPR008457">
    <property type="entry name" value="Cu-R_CopD_dom"/>
</dbReference>
<organism evidence="12 13">
    <name type="scientific">Nitrosomonas europaea (strain ATCC 19718 / CIP 103999 / KCTC 2705 / NBRC 14298)</name>
    <dbReference type="NCBI Taxonomy" id="228410"/>
    <lineage>
        <taxon>Bacteria</taxon>
        <taxon>Pseudomonadati</taxon>
        <taxon>Pseudomonadota</taxon>
        <taxon>Betaproteobacteria</taxon>
        <taxon>Nitrosomonadales</taxon>
        <taxon>Nitrosomonadaceae</taxon>
        <taxon>Nitrosomonas</taxon>
    </lineage>
</organism>
<dbReference type="KEGG" id="neu:NE2058"/>
<keyword evidence="5 9" id="KW-0479">Metal-binding</keyword>
<dbReference type="GO" id="GO:0046872">
    <property type="term" value="F:metal ion binding"/>
    <property type="evidence" value="ECO:0007669"/>
    <property type="project" value="UniProtKB-KW"/>
</dbReference>
<dbReference type="PROSITE" id="PS51007">
    <property type="entry name" value="CYTC"/>
    <property type="match status" value="1"/>
</dbReference>
<proteinExistence type="predicted"/>
<dbReference type="PANTHER" id="PTHR34820">
    <property type="entry name" value="INNER MEMBRANE PROTEIN YEBZ"/>
    <property type="match status" value="1"/>
</dbReference>
<keyword evidence="3 9" id="KW-0349">Heme</keyword>
<dbReference type="GeneID" id="87105197"/>
<dbReference type="InterPro" id="IPR032694">
    <property type="entry name" value="CopC/D"/>
</dbReference>
<dbReference type="InterPro" id="IPR009056">
    <property type="entry name" value="Cyt_c-like_dom"/>
</dbReference>
<dbReference type="InterPro" id="IPR036249">
    <property type="entry name" value="Thioredoxin-like_sf"/>
</dbReference>
<feature type="transmembrane region" description="Helical" evidence="10">
    <location>
        <begin position="47"/>
        <end position="66"/>
    </location>
</feature>
<dbReference type="GO" id="GO:0020037">
    <property type="term" value="F:heme binding"/>
    <property type="evidence" value="ECO:0007669"/>
    <property type="project" value="InterPro"/>
</dbReference>
<evidence type="ECO:0000256" key="10">
    <source>
        <dbReference type="SAM" id="Phobius"/>
    </source>
</evidence>
<dbReference type="PANTHER" id="PTHR34820:SF4">
    <property type="entry name" value="INNER MEMBRANE PROTEIN YEBZ"/>
    <property type="match status" value="1"/>
</dbReference>
<feature type="transmembrane region" description="Helical" evidence="10">
    <location>
        <begin position="405"/>
        <end position="428"/>
    </location>
</feature>
<keyword evidence="6 10" id="KW-1133">Transmembrane helix</keyword>
<evidence type="ECO:0000256" key="6">
    <source>
        <dbReference type="ARBA" id="ARBA00022989"/>
    </source>
</evidence>
<keyword evidence="13" id="KW-1185">Reference proteome</keyword>
<evidence type="ECO:0000256" key="2">
    <source>
        <dbReference type="ARBA" id="ARBA00022475"/>
    </source>
</evidence>
<keyword evidence="8 10" id="KW-0472">Membrane</keyword>
<feature type="transmembrane region" description="Helical" evidence="10">
    <location>
        <begin position="156"/>
        <end position="179"/>
    </location>
</feature>
<keyword evidence="4 10" id="KW-0812">Transmembrane</keyword>
<dbReference type="Pfam" id="PF05425">
    <property type="entry name" value="CopD"/>
    <property type="match status" value="1"/>
</dbReference>
<feature type="transmembrane region" description="Helical" evidence="10">
    <location>
        <begin position="375"/>
        <end position="393"/>
    </location>
</feature>
<dbReference type="RefSeq" id="WP_011112570.1">
    <property type="nucleotide sequence ID" value="NC_004757.1"/>
</dbReference>